<organism evidence="3 4">
    <name type="scientific">Thiocapsa imhoffii</name>
    <dbReference type="NCBI Taxonomy" id="382777"/>
    <lineage>
        <taxon>Bacteria</taxon>
        <taxon>Pseudomonadati</taxon>
        <taxon>Pseudomonadota</taxon>
        <taxon>Gammaproteobacteria</taxon>
        <taxon>Chromatiales</taxon>
        <taxon>Chromatiaceae</taxon>
        <taxon>Thiocapsa</taxon>
    </lineage>
</organism>
<comment type="caution">
    <text evidence="3">The sequence shown here is derived from an EMBL/GenBank/DDBJ whole genome shotgun (WGS) entry which is preliminary data.</text>
</comment>
<protein>
    <recommendedName>
        <fullName evidence="2">DUF2272 domain-containing protein</fullName>
    </recommendedName>
</protein>
<dbReference type="InterPro" id="IPR019262">
    <property type="entry name" value="DUF2272"/>
</dbReference>
<dbReference type="EMBL" id="NRSD01000003">
    <property type="protein sequence ID" value="MBK1643944.1"/>
    <property type="molecule type" value="Genomic_DNA"/>
</dbReference>
<sequence>MVVSALLLTACGSTPGDQADTPQGTWAGQPIGPPPARNAGLKRAMIRRAIQEWESFEQQVVVLQGRQESIPNVGAWEDDASHAGRVNRYWRAVGRPSLDGMDCQHPWSAAFLSWIMRDLGVSEDQFRPASAHWIYLTQIIERASDSGRYFVPRRIQDYTPEPGDLICAGRGRSPLQPVGGDTRAAQLQGAPTHCDLVVGKRDQQLEVIGGNVRNSVSKSILELDDRGRLQPVPRRPWFLIIENRL</sequence>
<feature type="compositionally biased region" description="Polar residues" evidence="1">
    <location>
        <begin position="13"/>
        <end position="26"/>
    </location>
</feature>
<dbReference type="Pfam" id="PF10030">
    <property type="entry name" value="DUF2272"/>
    <property type="match status" value="1"/>
</dbReference>
<evidence type="ECO:0000259" key="2">
    <source>
        <dbReference type="Pfam" id="PF10030"/>
    </source>
</evidence>
<evidence type="ECO:0000313" key="4">
    <source>
        <dbReference type="Proteomes" id="UP001138802"/>
    </source>
</evidence>
<gene>
    <name evidence="3" type="ORF">CKO25_04580</name>
</gene>
<feature type="region of interest" description="Disordered" evidence="1">
    <location>
        <begin position="13"/>
        <end position="38"/>
    </location>
</feature>
<proteinExistence type="predicted"/>
<evidence type="ECO:0000313" key="3">
    <source>
        <dbReference type="EMBL" id="MBK1643944.1"/>
    </source>
</evidence>
<keyword evidence="4" id="KW-1185">Reference proteome</keyword>
<reference evidence="3 4" key="1">
    <citation type="journal article" date="2020" name="Microorganisms">
        <title>Osmotic Adaptation and Compatible Solute Biosynthesis of Phototrophic Bacteria as Revealed from Genome Analyses.</title>
        <authorList>
            <person name="Imhoff J.F."/>
            <person name="Rahn T."/>
            <person name="Kunzel S."/>
            <person name="Keller A."/>
            <person name="Neulinger S.C."/>
        </authorList>
    </citation>
    <scope>NUCLEOTIDE SEQUENCE [LARGE SCALE GENOMIC DNA]</scope>
    <source>
        <strain evidence="3 4">DSM 21303</strain>
    </source>
</reference>
<name>A0A9X0WGM8_9GAMM</name>
<accession>A0A9X0WGM8</accession>
<dbReference type="AlphaFoldDB" id="A0A9X0WGM8"/>
<dbReference type="Proteomes" id="UP001138802">
    <property type="component" value="Unassembled WGS sequence"/>
</dbReference>
<feature type="domain" description="DUF2272" evidence="2">
    <location>
        <begin position="99"/>
        <end position="241"/>
    </location>
</feature>
<evidence type="ECO:0000256" key="1">
    <source>
        <dbReference type="SAM" id="MobiDB-lite"/>
    </source>
</evidence>